<dbReference type="Pfam" id="PF02752">
    <property type="entry name" value="Arrestin_C"/>
    <property type="match status" value="1"/>
</dbReference>
<evidence type="ECO:0000313" key="4">
    <source>
        <dbReference type="EMBL" id="KAK7861789.1"/>
    </source>
</evidence>
<accession>A0AAN9VPK4</accession>
<gene>
    <name evidence="4" type="ORF">R5R35_011961</name>
</gene>
<dbReference type="Pfam" id="PF00339">
    <property type="entry name" value="Arrestin_N"/>
    <property type="match status" value="1"/>
</dbReference>
<evidence type="ECO:0000256" key="2">
    <source>
        <dbReference type="ARBA" id="ARBA00022606"/>
    </source>
</evidence>
<dbReference type="EMBL" id="JAZDUA010000299">
    <property type="protein sequence ID" value="KAK7861789.1"/>
    <property type="molecule type" value="Genomic_DNA"/>
</dbReference>
<evidence type="ECO:0000313" key="5">
    <source>
        <dbReference type="Proteomes" id="UP001378592"/>
    </source>
</evidence>
<comment type="caution">
    <text evidence="4">The sequence shown here is derived from an EMBL/GenBank/DDBJ whole genome shotgun (WGS) entry which is preliminary data.</text>
</comment>
<dbReference type="InterPro" id="IPR050357">
    <property type="entry name" value="Arrestin_domain-protein"/>
</dbReference>
<proteinExistence type="inferred from homology"/>
<comment type="similarity">
    <text evidence="1">Belongs to the arrestin family.</text>
</comment>
<dbReference type="AlphaFoldDB" id="A0AAN9VPK4"/>
<dbReference type="PANTHER" id="PTHR11188">
    <property type="entry name" value="ARRESTIN DOMAIN CONTAINING PROTEIN"/>
    <property type="match status" value="1"/>
</dbReference>
<dbReference type="GO" id="GO:0015031">
    <property type="term" value="P:protein transport"/>
    <property type="evidence" value="ECO:0007669"/>
    <property type="project" value="TreeGrafter"/>
</dbReference>
<dbReference type="SMART" id="SM01017">
    <property type="entry name" value="Arrestin_C"/>
    <property type="match status" value="1"/>
</dbReference>
<name>A0AAN9VPK4_9ORTH</name>
<dbReference type="InterPro" id="IPR014752">
    <property type="entry name" value="Arrestin-like_C"/>
</dbReference>
<dbReference type="InterPro" id="IPR011022">
    <property type="entry name" value="Arrestin_C-like"/>
</dbReference>
<dbReference type="PANTHER" id="PTHR11188:SF176">
    <property type="entry name" value="ARRESTIN DOMAIN-CONTAINING PROTEIN 1"/>
    <property type="match status" value="1"/>
</dbReference>
<evidence type="ECO:0000259" key="3">
    <source>
        <dbReference type="SMART" id="SM01017"/>
    </source>
</evidence>
<dbReference type="GO" id="GO:0005737">
    <property type="term" value="C:cytoplasm"/>
    <property type="evidence" value="ECO:0007669"/>
    <property type="project" value="TreeGrafter"/>
</dbReference>
<dbReference type="SUPFAM" id="SSF81296">
    <property type="entry name" value="E set domains"/>
    <property type="match status" value="2"/>
</dbReference>
<keyword evidence="2" id="KW-0716">Sensory transduction</keyword>
<dbReference type="Gene3D" id="2.60.40.640">
    <property type="match status" value="2"/>
</dbReference>
<sequence>MWVEYHSNGIPNRTLNKTTVYSAQEVYVDNIVYVLGGKDDDDITLPPGEYTYHFALILPQELPSSFEGSNGHVRYTVKAKIIRTWRSNHEVKVAYTVLSVLDLNNITNLQDPRTASEEQTLCCWCCRSGPVSLAAALPFTGYVPGQRAQVQLEVNNKTSSQVTVKCNLVQKITYRGTSASGLITDALETRRVIEKNQLGVVDRKGCKNFQSSLVIPSLPASFLKHCDCIDIAYCFEFVGIIAGLHRNATLEVPIVIGMIPLRNQFQSVQATDIEVSSSSGVTTWYIIPSALPGYGYPDLPPPSYEECVSGRADIRSDDDSKDLQGSTDFAPRYPMYRFQ</sequence>
<reference evidence="4 5" key="1">
    <citation type="submission" date="2024-03" db="EMBL/GenBank/DDBJ databases">
        <title>The genome assembly and annotation of the cricket Gryllus longicercus Weissman &amp; Gray.</title>
        <authorList>
            <person name="Szrajer S."/>
            <person name="Gray D."/>
            <person name="Ylla G."/>
        </authorList>
    </citation>
    <scope>NUCLEOTIDE SEQUENCE [LARGE SCALE GENOMIC DNA]</scope>
    <source>
        <strain evidence="4">DAG 2021-001</strain>
        <tissue evidence="4">Whole body minus gut</tissue>
    </source>
</reference>
<dbReference type="InterPro" id="IPR014756">
    <property type="entry name" value="Ig_E-set"/>
</dbReference>
<protein>
    <recommendedName>
        <fullName evidence="3">Arrestin C-terminal-like domain-containing protein</fullName>
    </recommendedName>
</protein>
<organism evidence="4 5">
    <name type="scientific">Gryllus longicercus</name>
    <dbReference type="NCBI Taxonomy" id="2509291"/>
    <lineage>
        <taxon>Eukaryota</taxon>
        <taxon>Metazoa</taxon>
        <taxon>Ecdysozoa</taxon>
        <taxon>Arthropoda</taxon>
        <taxon>Hexapoda</taxon>
        <taxon>Insecta</taxon>
        <taxon>Pterygota</taxon>
        <taxon>Neoptera</taxon>
        <taxon>Polyneoptera</taxon>
        <taxon>Orthoptera</taxon>
        <taxon>Ensifera</taxon>
        <taxon>Gryllidea</taxon>
        <taxon>Grylloidea</taxon>
        <taxon>Gryllidae</taxon>
        <taxon>Gryllinae</taxon>
        <taxon>Gryllus</taxon>
    </lineage>
</organism>
<dbReference type="InterPro" id="IPR011021">
    <property type="entry name" value="Arrestin-like_N"/>
</dbReference>
<evidence type="ECO:0000256" key="1">
    <source>
        <dbReference type="ARBA" id="ARBA00005298"/>
    </source>
</evidence>
<feature type="domain" description="Arrestin C-terminal-like" evidence="3">
    <location>
        <begin position="127"/>
        <end position="261"/>
    </location>
</feature>
<dbReference type="Proteomes" id="UP001378592">
    <property type="component" value="Unassembled WGS sequence"/>
</dbReference>
<keyword evidence="5" id="KW-1185">Reference proteome</keyword>